<dbReference type="Gene3D" id="2.60.20.10">
    <property type="entry name" value="Crystallins"/>
    <property type="match status" value="1"/>
</dbReference>
<proteinExistence type="predicted"/>
<dbReference type="Proteomes" id="UP000229095">
    <property type="component" value="Unassembled WGS sequence"/>
</dbReference>
<dbReference type="Gene3D" id="2.60.40.4270">
    <property type="entry name" value="Listeria-Bacteroides repeat domain"/>
    <property type="match status" value="2"/>
</dbReference>
<gene>
    <name evidence="5" type="ORF">CS006_01220</name>
</gene>
<evidence type="ECO:0000256" key="1">
    <source>
        <dbReference type="ARBA" id="ARBA00004196"/>
    </source>
</evidence>
<dbReference type="AlphaFoldDB" id="A0A2M9HAI8"/>
<dbReference type="InterPro" id="IPR042279">
    <property type="entry name" value="Pep_M60_3"/>
</dbReference>
<keyword evidence="3" id="KW-1133">Transmembrane helix</keyword>
<accession>A0A2M9HAI8</accession>
<reference evidence="5 6" key="1">
    <citation type="submission" date="2017-10" db="EMBL/GenBank/DDBJ databases">
        <title>Draft genome sequences of strains TRE 1, TRE 9, TRE H and TRI 7, isolated from tamarins, belonging to four potential novel Bifidobacterium species.</title>
        <authorList>
            <person name="Mattarelli P."/>
            <person name="Modesto M."/>
            <person name="Puglisi E."/>
            <person name="Morelli L."/>
            <person name="Spezio C."/>
            <person name="Bonetti A."/>
            <person name="Sandri C."/>
        </authorList>
    </citation>
    <scope>NUCLEOTIDE SEQUENCE [LARGE SCALE GENOMIC DNA]</scope>
    <source>
        <strain evidence="6">TRE1</strain>
    </source>
</reference>
<keyword evidence="6" id="KW-1185">Reference proteome</keyword>
<protein>
    <recommendedName>
        <fullName evidence="7">Peptidase M60 domain-containing protein</fullName>
    </recommendedName>
</protein>
<keyword evidence="3" id="KW-0472">Membrane</keyword>
<dbReference type="RefSeq" id="WP_243386670.1">
    <property type="nucleotide sequence ID" value="NZ_PEBI01000001.1"/>
</dbReference>
<dbReference type="InterPro" id="IPR026876">
    <property type="entry name" value="Fn3_assoc_repeat"/>
</dbReference>
<sequence>MRVVSRKVFAAVLAAAALLCGMALPATANALPGAVATAGVATVGTAATEAKAGEKTIELSTAGSKDTDKTRTQQYFQFENGDWTGYYIRPGITAKFRITLNTTADGPNVLWAHRQAGRVDANNHALVRADDGGKLKAGVNEITYDTTKNKVGQVLLVRNDGGQRASVVIENENGSDGRPSLGEYPLYTYDAAHPEAFWTYLTELRSYVDAGVDTAVGQLNDDPDLGMDMTSLVLGRMVYDLRAAKMVDSVKDIDTEAKATAWIRNVYKVANDRLDYFDGVLGFDGNAADARQKPTRMKIVLEMTQNLTSPSTMFAWYTMYHLGEGVWPGVATSVEGSHGWGNDHEFGHMLDIAPLAVVEETNNLVSMWGRREAGIDKLKNNGTAFTTSTYHSGVLSGQKNIDSYLNAKLAGENPESPWGDIWYDVTARFNMLRFFDDYDYSAYDFGNGSGYTKELADQVNKYGGLGAVYRQVRRTPRTYTNVGGVKDAAARAYSDALGFDMSEVMGRYGMTVSDATAAYTAKYPKLTQHIEYFSIDADAKGINGARAFTKTTAAPNVTTSRPSSGRFAITASYPDGSIEAKSTAGYTLLADGKAVAWSQDGTFTVDTGNVVPKYTVIAYDYRTNPSPEAAVPTTADVTVVVKTSDGADTSKAVVHVKPDDPNAKATDVNPADGKATLKGIGSATVSVTLDGYTAHPAGTHVDALSWQGGTLQFTLTPKNGETATTPRPTIHGAKADDGSLAFAITPNNTDDDVYYTTDGSEPSSTNGKRWTGGSIAIASSPLTVKAIAYRAGSLPSAVAQATFTDSRVTRVYDAIYGPAGYGGNYKDLGIGAYSGKDELGELYDDVRSLNVPNGLKVTLYEGENLTGKSYTYTSTVNWVNGYNALPIKSIRVETVKAPEAKTAGTVTFKAGADDAKGTMADLTRYQGVSAVAPDVAFTRDGWDATGWTDGKTVYKPGDALPDGDLTLTATWTRAKYAIAFDAAGGTGTMDTVTAVVGEETMAPEPKFTRAGYTFDGWKLPDGTVVKAGEGVKSLSLKGHETVMLTAVWTPNRYIIRFDAGVDDAGDVTGEMADLAMEYGKEATLTKNAFVRKDYAFAGWSDGHGTVYADGEKVANLTADADGVVTLTAVWDKQPTTDPGETPGGGGSNGSDSGSDGDNPNGGDNDGDGSVDVNRNPSHDLPGSSTADGSRVIVETRPQDHGSVSSELARTGVANGLLGLAIVLAAAGLAVKLREVCRRRIDGYDID</sequence>
<feature type="compositionally biased region" description="Low complexity" evidence="2">
    <location>
        <begin position="1149"/>
        <end position="1173"/>
    </location>
</feature>
<organism evidence="5 6">
    <name type="scientific">Bifidobacterium primatium</name>
    <dbReference type="NCBI Taxonomy" id="2045438"/>
    <lineage>
        <taxon>Bacteria</taxon>
        <taxon>Bacillati</taxon>
        <taxon>Actinomycetota</taxon>
        <taxon>Actinomycetes</taxon>
        <taxon>Bifidobacteriales</taxon>
        <taxon>Bifidobacteriaceae</taxon>
        <taxon>Bifidobacterium</taxon>
    </lineage>
</organism>
<evidence type="ECO:0000256" key="2">
    <source>
        <dbReference type="SAM" id="MobiDB-lite"/>
    </source>
</evidence>
<comment type="caution">
    <text evidence="5">The sequence shown here is derived from an EMBL/GenBank/DDBJ whole genome shotgun (WGS) entry which is preliminary data.</text>
</comment>
<feature type="chain" id="PRO_5038938458" description="Peptidase M60 domain-containing protein" evidence="4">
    <location>
        <begin position="29"/>
        <end position="1246"/>
    </location>
</feature>
<keyword evidence="4" id="KW-0732">Signal</keyword>
<comment type="subcellular location">
    <subcellularLocation>
        <location evidence="1">Cell envelope</location>
    </subcellularLocation>
</comment>
<dbReference type="Pfam" id="PF09479">
    <property type="entry name" value="Flg_new"/>
    <property type="match status" value="2"/>
</dbReference>
<dbReference type="InterPro" id="IPR042229">
    <property type="entry name" value="Listeria/Bacterioides_rpt_sf"/>
</dbReference>
<dbReference type="EMBL" id="PEBI01000001">
    <property type="protein sequence ID" value="PJM73824.1"/>
    <property type="molecule type" value="Genomic_DNA"/>
</dbReference>
<evidence type="ECO:0000313" key="6">
    <source>
        <dbReference type="Proteomes" id="UP000229095"/>
    </source>
</evidence>
<evidence type="ECO:0000256" key="4">
    <source>
        <dbReference type="SAM" id="SignalP"/>
    </source>
</evidence>
<feature type="signal peptide" evidence="4">
    <location>
        <begin position="1"/>
        <end position="28"/>
    </location>
</feature>
<evidence type="ECO:0008006" key="7">
    <source>
        <dbReference type="Google" id="ProtNLM"/>
    </source>
</evidence>
<feature type="region of interest" description="Disordered" evidence="2">
    <location>
        <begin position="1131"/>
        <end position="1189"/>
    </location>
</feature>
<dbReference type="SUPFAM" id="SSF49695">
    <property type="entry name" value="gamma-Crystallin-like"/>
    <property type="match status" value="1"/>
</dbReference>
<dbReference type="NCBIfam" id="TIGR02543">
    <property type="entry name" value="List_Bact_rpt"/>
    <property type="match status" value="1"/>
</dbReference>
<dbReference type="GO" id="GO:0030313">
    <property type="term" value="C:cell envelope"/>
    <property type="evidence" value="ECO:0007669"/>
    <property type="project" value="UniProtKB-SubCell"/>
</dbReference>
<evidence type="ECO:0000313" key="5">
    <source>
        <dbReference type="EMBL" id="PJM73824.1"/>
    </source>
</evidence>
<evidence type="ECO:0000256" key="3">
    <source>
        <dbReference type="SAM" id="Phobius"/>
    </source>
</evidence>
<feature type="transmembrane region" description="Helical" evidence="3">
    <location>
        <begin position="1212"/>
        <end position="1230"/>
    </location>
</feature>
<dbReference type="InterPro" id="IPR011024">
    <property type="entry name" value="G_crystallin-like"/>
</dbReference>
<dbReference type="InterPro" id="IPR013378">
    <property type="entry name" value="InlB-like_B-rpt"/>
</dbReference>
<name>A0A2M9HAI8_9BIFI</name>
<dbReference type="Pfam" id="PF13287">
    <property type="entry name" value="Fn3_assoc"/>
    <property type="match status" value="1"/>
</dbReference>
<dbReference type="Gene3D" id="1.10.390.30">
    <property type="entry name" value="Peptidase M60, enhancin-like domain 3"/>
    <property type="match status" value="1"/>
</dbReference>
<keyword evidence="3" id="KW-0812">Transmembrane</keyword>